<comment type="caution">
    <text evidence="2">The sequence shown here is derived from an EMBL/GenBank/DDBJ whole genome shotgun (WGS) entry which is preliminary data.</text>
</comment>
<proteinExistence type="predicted"/>
<protein>
    <submittedName>
        <fullName evidence="2">Uncharacterized protein</fullName>
    </submittedName>
</protein>
<reference evidence="2" key="1">
    <citation type="submission" date="2022-06" db="EMBL/GenBank/DDBJ databases">
        <authorList>
            <consortium name="SYNGENTA / RWTH Aachen University"/>
        </authorList>
    </citation>
    <scope>NUCLEOTIDE SEQUENCE</scope>
</reference>
<keyword evidence="3" id="KW-1185">Reference proteome</keyword>
<evidence type="ECO:0000313" key="3">
    <source>
        <dbReference type="Proteomes" id="UP001153365"/>
    </source>
</evidence>
<dbReference type="AlphaFoldDB" id="A0AAV0B1G7"/>
<gene>
    <name evidence="2" type="ORF">PPACK8108_LOCUS10552</name>
</gene>
<evidence type="ECO:0000256" key="1">
    <source>
        <dbReference type="SAM" id="Phobius"/>
    </source>
</evidence>
<feature type="transmembrane region" description="Helical" evidence="1">
    <location>
        <begin position="81"/>
        <end position="98"/>
    </location>
</feature>
<keyword evidence="1" id="KW-1133">Transmembrane helix</keyword>
<evidence type="ECO:0000313" key="2">
    <source>
        <dbReference type="EMBL" id="CAH7675535.1"/>
    </source>
</evidence>
<organism evidence="2 3">
    <name type="scientific">Phakopsora pachyrhizi</name>
    <name type="common">Asian soybean rust disease fungus</name>
    <dbReference type="NCBI Taxonomy" id="170000"/>
    <lineage>
        <taxon>Eukaryota</taxon>
        <taxon>Fungi</taxon>
        <taxon>Dikarya</taxon>
        <taxon>Basidiomycota</taxon>
        <taxon>Pucciniomycotina</taxon>
        <taxon>Pucciniomycetes</taxon>
        <taxon>Pucciniales</taxon>
        <taxon>Phakopsoraceae</taxon>
        <taxon>Phakopsora</taxon>
    </lineage>
</organism>
<dbReference type="EMBL" id="CALTRL010002358">
    <property type="protein sequence ID" value="CAH7675535.1"/>
    <property type="molecule type" value="Genomic_DNA"/>
</dbReference>
<keyword evidence="1" id="KW-0472">Membrane</keyword>
<keyword evidence="1" id="KW-0812">Transmembrane</keyword>
<sequence length="123" mass="13424">MSSGQAPVPLTFDLPPANPLSNLKDISRVYTEFLDDDMVASLQPLEEQTSKRYYIGVFAKEGYYLLKDCEHTQTVFEPIRLLLAGFLVLVVSVLNFPIGTALGMSIATSWAPVIGLLIGAVGF</sequence>
<dbReference type="Proteomes" id="UP001153365">
    <property type="component" value="Unassembled WGS sequence"/>
</dbReference>
<accession>A0AAV0B1G7</accession>
<name>A0AAV0B1G7_PHAPC</name>